<keyword evidence="2" id="KW-1185">Reference proteome</keyword>
<gene>
    <name evidence="1" type="ORF">SAMN02799615_00195</name>
</gene>
<accession>A0A1I1XGX0</accession>
<dbReference type="Pfam" id="PF05936">
    <property type="entry name" value="T6SS_VasE"/>
    <property type="match status" value="1"/>
</dbReference>
<dbReference type="PANTHER" id="PTHR35566:SF1">
    <property type="entry name" value="TYPE VI SECRETION SYSTEM BASEPLATE COMPONENT TSSK1"/>
    <property type="match status" value="1"/>
</dbReference>
<dbReference type="PANTHER" id="PTHR35566">
    <property type="entry name" value="BLR3599 PROTEIN"/>
    <property type="match status" value="1"/>
</dbReference>
<organism evidence="1 2">
    <name type="scientific">Dyella marensis</name>
    <dbReference type="NCBI Taxonomy" id="500610"/>
    <lineage>
        <taxon>Bacteria</taxon>
        <taxon>Pseudomonadati</taxon>
        <taxon>Pseudomonadota</taxon>
        <taxon>Gammaproteobacteria</taxon>
        <taxon>Lysobacterales</taxon>
        <taxon>Rhodanobacteraceae</taxon>
        <taxon>Dyella</taxon>
    </lineage>
</organism>
<dbReference type="Proteomes" id="UP000199477">
    <property type="component" value="Unassembled WGS sequence"/>
</dbReference>
<dbReference type="NCBIfam" id="TIGR03353">
    <property type="entry name" value="VI_chp_4"/>
    <property type="match status" value="1"/>
</dbReference>
<sequence length="468" mass="51466">MNATVDTLDTLPEPVSWSEGMLLSPHHFQQNDIYWNNLLHRRMVMLQPHAWGVLDMALDPTELSKGRVVFQRLRCVMTDGLVIDYPGHFAPAALSLDLSGTDWNQQKQVRVHLRVPVRGKGAASDIGDMQRYTIERGNLEADENTGKDEIVVDRMRPKLSLAAGDNVAKSYCSVPLLELYGDSRGVHLAPFHPPMLNVGASAFQGETGLQRSLAALSELLWKKYRELLGVRLDDRGQPRLDSESSAQVQAARHLVMAMPTFDVMLQSPNTHPADLYLGLSQLVGFVAATPGAPPPPVLGAYDHDDCMPGFTRAIAYVRDQLNRLNANFRVLEFQRVGASGFRIQLPRGIDTGKLLIELSPRAGQNAATMSQWLGSARIANEELIYLLVRRRYPGATIKEATPPQVAAINLRPGAFVYEVANATIEGEDGAARPLISEGHTFTILGEPDEHVPAAITLYLPREGAPARP</sequence>
<dbReference type="RefSeq" id="WP_035322803.1">
    <property type="nucleotide sequence ID" value="NZ_FONH01000001.1"/>
</dbReference>
<name>A0A1I1XGX0_9GAMM</name>
<evidence type="ECO:0000313" key="1">
    <source>
        <dbReference type="EMBL" id="SFE04993.1"/>
    </source>
</evidence>
<dbReference type="AlphaFoldDB" id="A0A1I1XGX0"/>
<dbReference type="STRING" id="500610.SAMN02799615_00195"/>
<dbReference type="EMBL" id="FONH01000001">
    <property type="protein sequence ID" value="SFE04993.1"/>
    <property type="molecule type" value="Genomic_DNA"/>
</dbReference>
<reference evidence="2" key="1">
    <citation type="submission" date="2016-10" db="EMBL/GenBank/DDBJ databases">
        <authorList>
            <person name="Varghese N."/>
            <person name="Submissions S."/>
        </authorList>
    </citation>
    <scope>NUCLEOTIDE SEQUENCE [LARGE SCALE GENOMIC DNA]</scope>
    <source>
        <strain evidence="2">UNC178MFTsu3.1</strain>
    </source>
</reference>
<protein>
    <submittedName>
        <fullName evidence="1">Type VI secretion system protein ImpJ</fullName>
    </submittedName>
</protein>
<proteinExistence type="predicted"/>
<evidence type="ECO:0000313" key="2">
    <source>
        <dbReference type="Proteomes" id="UP000199477"/>
    </source>
</evidence>
<dbReference type="InterPro" id="IPR010263">
    <property type="entry name" value="T6SS_TssK"/>
</dbReference>